<name>A0A443S549_9ACAR</name>
<dbReference type="PANTHER" id="PTHR44252:SF3">
    <property type="entry name" value="D-ERYTHRULOSE REDUCTASE-RELATED"/>
    <property type="match status" value="1"/>
</dbReference>
<gene>
    <name evidence="3" type="ORF">B4U80_05739</name>
</gene>
<dbReference type="PRINTS" id="PR00080">
    <property type="entry name" value="SDRFAMILY"/>
</dbReference>
<dbReference type="InterPro" id="IPR051737">
    <property type="entry name" value="L-xylulose/Carbonyl_redctase"/>
</dbReference>
<dbReference type="GO" id="GO:0005997">
    <property type="term" value="P:xylulose metabolic process"/>
    <property type="evidence" value="ECO:0007669"/>
    <property type="project" value="TreeGrafter"/>
</dbReference>
<protein>
    <submittedName>
        <fullName evidence="3">L-xylulose reductase-like protein</fullName>
    </submittedName>
</protein>
<dbReference type="EMBL" id="NCKV01008216">
    <property type="protein sequence ID" value="RWS22657.1"/>
    <property type="molecule type" value="Genomic_DNA"/>
</dbReference>
<evidence type="ECO:0000256" key="2">
    <source>
        <dbReference type="ARBA" id="ARBA00022857"/>
    </source>
</evidence>
<organism evidence="3 4">
    <name type="scientific">Leptotrombidium deliense</name>
    <dbReference type="NCBI Taxonomy" id="299467"/>
    <lineage>
        <taxon>Eukaryota</taxon>
        <taxon>Metazoa</taxon>
        <taxon>Ecdysozoa</taxon>
        <taxon>Arthropoda</taxon>
        <taxon>Chelicerata</taxon>
        <taxon>Arachnida</taxon>
        <taxon>Acari</taxon>
        <taxon>Acariformes</taxon>
        <taxon>Trombidiformes</taxon>
        <taxon>Prostigmata</taxon>
        <taxon>Anystina</taxon>
        <taxon>Parasitengona</taxon>
        <taxon>Trombiculoidea</taxon>
        <taxon>Trombiculidae</taxon>
        <taxon>Leptotrombidium</taxon>
    </lineage>
</organism>
<dbReference type="GO" id="GO:0004090">
    <property type="term" value="F:carbonyl reductase (NADPH) activity"/>
    <property type="evidence" value="ECO:0007669"/>
    <property type="project" value="TreeGrafter"/>
</dbReference>
<evidence type="ECO:0000313" key="4">
    <source>
        <dbReference type="Proteomes" id="UP000288716"/>
    </source>
</evidence>
<dbReference type="PRINTS" id="PR00081">
    <property type="entry name" value="GDHRDH"/>
</dbReference>
<dbReference type="Gene3D" id="3.40.50.720">
    <property type="entry name" value="NAD(P)-binding Rossmann-like Domain"/>
    <property type="match status" value="1"/>
</dbReference>
<dbReference type="STRING" id="299467.A0A443S549"/>
<comment type="caution">
    <text evidence="3">The sequence shown here is derived from an EMBL/GenBank/DDBJ whole genome shotgun (WGS) entry which is preliminary data.</text>
</comment>
<accession>A0A443S549</accession>
<keyword evidence="2" id="KW-0521">NADP</keyword>
<keyword evidence="4" id="KW-1185">Reference proteome</keyword>
<dbReference type="Pfam" id="PF13561">
    <property type="entry name" value="adh_short_C2"/>
    <property type="match status" value="1"/>
</dbReference>
<dbReference type="GO" id="GO:0006006">
    <property type="term" value="P:glucose metabolic process"/>
    <property type="evidence" value="ECO:0007669"/>
    <property type="project" value="TreeGrafter"/>
</dbReference>
<dbReference type="VEuPathDB" id="VectorBase:LDEU009383"/>
<dbReference type="GO" id="GO:0050038">
    <property type="term" value="F:L-xylulose reductase (NADPH) activity"/>
    <property type="evidence" value="ECO:0007669"/>
    <property type="project" value="TreeGrafter"/>
</dbReference>
<dbReference type="InterPro" id="IPR002347">
    <property type="entry name" value="SDR_fam"/>
</dbReference>
<dbReference type="AlphaFoldDB" id="A0A443S549"/>
<sequence>LPGIETHAIDISKWEETKTLIPQIGPFDLLVNNAAVFVGNLFGNIGEEEIDKLFSVNVKAMINITQEVAKGMIENKKLGCCIVNVSSRAGKIASKGVMVYGATKAAVDQITRISALELGEHQIRVNAVNPTAVLETEMGKKAWNEMLKSPAFIERIPLHRLAQLKDVVNTIVYLLSDKADMITGACIPIDGGHTAC</sequence>
<dbReference type="OrthoDB" id="1393670at2759"/>
<dbReference type="SUPFAM" id="SSF51735">
    <property type="entry name" value="NAD(P)-binding Rossmann-fold domains"/>
    <property type="match status" value="1"/>
</dbReference>
<dbReference type="PANTHER" id="PTHR44252">
    <property type="entry name" value="D-ERYTHRULOSE REDUCTASE"/>
    <property type="match status" value="1"/>
</dbReference>
<reference evidence="3 4" key="1">
    <citation type="journal article" date="2018" name="Gigascience">
        <title>Genomes of trombidid mites reveal novel predicted allergens and laterally-transferred genes associated with secondary metabolism.</title>
        <authorList>
            <person name="Dong X."/>
            <person name="Chaisiri K."/>
            <person name="Xia D."/>
            <person name="Armstrong S.D."/>
            <person name="Fang Y."/>
            <person name="Donnelly M.J."/>
            <person name="Kadowaki T."/>
            <person name="McGarry J.W."/>
            <person name="Darby A.C."/>
            <person name="Makepeace B.L."/>
        </authorList>
    </citation>
    <scope>NUCLEOTIDE SEQUENCE [LARGE SCALE GENOMIC DNA]</scope>
    <source>
        <strain evidence="3">UoL-UT</strain>
    </source>
</reference>
<comment type="similarity">
    <text evidence="1">Belongs to the short-chain dehydrogenases/reductases (SDR) family.</text>
</comment>
<evidence type="ECO:0000313" key="3">
    <source>
        <dbReference type="EMBL" id="RWS22657.1"/>
    </source>
</evidence>
<proteinExistence type="inferred from homology"/>
<feature type="non-terminal residue" evidence="3">
    <location>
        <position position="1"/>
    </location>
</feature>
<dbReference type="InterPro" id="IPR036291">
    <property type="entry name" value="NAD(P)-bd_dom_sf"/>
</dbReference>
<evidence type="ECO:0000256" key="1">
    <source>
        <dbReference type="ARBA" id="ARBA00006484"/>
    </source>
</evidence>
<dbReference type="Proteomes" id="UP000288716">
    <property type="component" value="Unassembled WGS sequence"/>
</dbReference>